<keyword evidence="6 7" id="KW-0949">S-adenosyl-L-methionine</keyword>
<comment type="function">
    <text evidence="7">Specifically methylates the N4 position of cytidine in position 1402 (C1402) of 16S rRNA.</text>
</comment>
<feature type="binding site" evidence="7">
    <location>
        <position position="80"/>
    </location>
    <ligand>
        <name>S-adenosyl-L-methionine</name>
        <dbReference type="ChEBI" id="CHEBI:59789"/>
    </ligand>
</feature>
<dbReference type="RefSeq" id="WP_354701818.1">
    <property type="nucleotide sequence ID" value="NZ_CP114014.1"/>
</dbReference>
<dbReference type="PANTHER" id="PTHR11265:SF0">
    <property type="entry name" value="12S RRNA N4-METHYLCYTIDINE METHYLTRANSFERASE"/>
    <property type="match status" value="1"/>
</dbReference>
<feature type="binding site" evidence="7">
    <location>
        <begin position="33"/>
        <end position="35"/>
    </location>
    <ligand>
        <name>S-adenosyl-L-methionine</name>
        <dbReference type="ChEBI" id="CHEBI:59789"/>
    </ligand>
</feature>
<evidence type="ECO:0000256" key="4">
    <source>
        <dbReference type="ARBA" id="ARBA00022603"/>
    </source>
</evidence>
<keyword evidence="4 7" id="KW-0489">Methyltransferase</keyword>
<evidence type="ECO:0000256" key="1">
    <source>
        <dbReference type="ARBA" id="ARBA00010396"/>
    </source>
</evidence>
<dbReference type="SUPFAM" id="SSF53335">
    <property type="entry name" value="S-adenosyl-L-methionine-dependent methyltransferases"/>
    <property type="match status" value="1"/>
</dbReference>
<accession>A0AAU7AUI1</accession>
<feature type="binding site" evidence="7">
    <location>
        <position position="107"/>
    </location>
    <ligand>
        <name>S-adenosyl-L-methionine</name>
        <dbReference type="ChEBI" id="CHEBI:59789"/>
    </ligand>
</feature>
<name>A0AAU7AUI1_9ACTN</name>
<evidence type="ECO:0000256" key="2">
    <source>
        <dbReference type="ARBA" id="ARBA00022490"/>
    </source>
</evidence>
<dbReference type="GO" id="GO:0070475">
    <property type="term" value="P:rRNA base methylation"/>
    <property type="evidence" value="ECO:0007669"/>
    <property type="project" value="UniProtKB-UniRule"/>
</dbReference>
<dbReference type="InterPro" id="IPR023397">
    <property type="entry name" value="SAM-dep_MeTrfase_MraW_recog"/>
</dbReference>
<proteinExistence type="inferred from homology"/>
<comment type="similarity">
    <text evidence="1 7">Belongs to the methyltransferase superfamily. RsmH family.</text>
</comment>
<dbReference type="EC" id="2.1.1.199" evidence="7"/>
<evidence type="ECO:0000313" key="8">
    <source>
        <dbReference type="EMBL" id="XAY05306.1"/>
    </source>
</evidence>
<keyword evidence="3 7" id="KW-0698">rRNA processing</keyword>
<dbReference type="AlphaFoldDB" id="A0AAU7AUI1"/>
<protein>
    <recommendedName>
        <fullName evidence="7">Ribosomal RNA small subunit methyltransferase H</fullName>
        <ecNumber evidence="7">2.1.1.199</ecNumber>
    </recommendedName>
    <alternativeName>
        <fullName evidence="7">16S rRNA m(4)C1402 methyltransferase</fullName>
    </alternativeName>
    <alternativeName>
        <fullName evidence="7">rRNA (cytosine-N(4)-)-methyltransferase RsmH</fullName>
    </alternativeName>
</protein>
<comment type="subcellular location">
    <subcellularLocation>
        <location evidence="7">Cytoplasm</location>
    </subcellularLocation>
</comment>
<dbReference type="KEGG" id="parq:DSM112329_02155"/>
<dbReference type="GO" id="GO:0071424">
    <property type="term" value="F:rRNA (cytosine-N4-)-methyltransferase activity"/>
    <property type="evidence" value="ECO:0007669"/>
    <property type="project" value="UniProtKB-UniRule"/>
</dbReference>
<sequence length="315" mass="34529">MPTAHVPVLAGELIELTDPQPGQTIVDCTFGGGGHARLMAGRIGEEGTLIAIDRDPAARERFDEFAAEVPCATRFIGAAFATGLAELAAEGTQADLVYLDLGMSSMQVDTRERGFSYAYDAPLDMRMDTTDDFSAADLVATWDERRIASILREYGEERYARQIARRIVRTRDEHPITTTTELVDVITQAIPTPARFAGGHPAKRSFQAIRIAVNDELREVDDALPLAWDCLRIGGRLAGISFHSLEDRRVKRFLADRAQGCVCPPDFPVCVCGQTPAAELITRRSVVPTPGEIAANPRSRSARLRVARKLHEEDA</sequence>
<dbReference type="PANTHER" id="PTHR11265">
    <property type="entry name" value="S-ADENOSYL-METHYLTRANSFERASE MRAW"/>
    <property type="match status" value="1"/>
</dbReference>
<reference evidence="8" key="1">
    <citation type="submission" date="2022-12" db="EMBL/GenBank/DDBJ databases">
        <title>Paraconexibacter alkalitolerans sp. nov. and Baekduia alba sp. nov., isolated from soil and emended description of the genera Paraconexibacter (Chun et al., 2020) and Baekduia (An et al., 2020).</title>
        <authorList>
            <person name="Vieira S."/>
            <person name="Huber K.J."/>
            <person name="Geppert A."/>
            <person name="Wolf J."/>
            <person name="Neumann-Schaal M."/>
            <person name="Muesken M."/>
            <person name="Overmann J."/>
        </authorList>
    </citation>
    <scope>NUCLEOTIDE SEQUENCE</scope>
    <source>
        <strain evidence="8">AEG42_29</strain>
    </source>
</reference>
<evidence type="ECO:0000256" key="6">
    <source>
        <dbReference type="ARBA" id="ARBA00022691"/>
    </source>
</evidence>
<organism evidence="8">
    <name type="scientific">Paraconexibacter sp. AEG42_29</name>
    <dbReference type="NCBI Taxonomy" id="2997339"/>
    <lineage>
        <taxon>Bacteria</taxon>
        <taxon>Bacillati</taxon>
        <taxon>Actinomycetota</taxon>
        <taxon>Thermoleophilia</taxon>
        <taxon>Solirubrobacterales</taxon>
        <taxon>Paraconexibacteraceae</taxon>
        <taxon>Paraconexibacter</taxon>
    </lineage>
</organism>
<dbReference type="Gene3D" id="1.10.150.170">
    <property type="entry name" value="Putative methyltransferase TM0872, insert domain"/>
    <property type="match status" value="1"/>
</dbReference>
<dbReference type="InterPro" id="IPR002903">
    <property type="entry name" value="RsmH"/>
</dbReference>
<dbReference type="HAMAP" id="MF_01007">
    <property type="entry name" value="16SrRNA_methyltr_H"/>
    <property type="match status" value="1"/>
</dbReference>
<keyword evidence="2 7" id="KW-0963">Cytoplasm</keyword>
<evidence type="ECO:0000256" key="5">
    <source>
        <dbReference type="ARBA" id="ARBA00022679"/>
    </source>
</evidence>
<feature type="binding site" evidence="7">
    <location>
        <position position="53"/>
    </location>
    <ligand>
        <name>S-adenosyl-L-methionine</name>
        <dbReference type="ChEBI" id="CHEBI:59789"/>
    </ligand>
</feature>
<evidence type="ECO:0000256" key="3">
    <source>
        <dbReference type="ARBA" id="ARBA00022552"/>
    </source>
</evidence>
<keyword evidence="5 7" id="KW-0808">Transferase</keyword>
<dbReference type="Gene3D" id="3.40.50.150">
    <property type="entry name" value="Vaccinia Virus protein VP39"/>
    <property type="match status" value="1"/>
</dbReference>
<dbReference type="SUPFAM" id="SSF81799">
    <property type="entry name" value="Putative methyltransferase TM0872, insert domain"/>
    <property type="match status" value="1"/>
</dbReference>
<dbReference type="FunFam" id="1.10.150.170:FF:000001">
    <property type="entry name" value="Ribosomal RNA small subunit methyltransferase H"/>
    <property type="match status" value="1"/>
</dbReference>
<gene>
    <name evidence="7 8" type="primary">rsmH</name>
    <name evidence="8" type="ORF">DSM112329_02155</name>
</gene>
<feature type="binding site" evidence="7">
    <location>
        <position position="100"/>
    </location>
    <ligand>
        <name>S-adenosyl-L-methionine</name>
        <dbReference type="ChEBI" id="CHEBI:59789"/>
    </ligand>
</feature>
<dbReference type="EMBL" id="CP114014">
    <property type="protein sequence ID" value="XAY05306.1"/>
    <property type="molecule type" value="Genomic_DNA"/>
</dbReference>
<dbReference type="PIRSF" id="PIRSF004486">
    <property type="entry name" value="MraW"/>
    <property type="match status" value="1"/>
</dbReference>
<evidence type="ECO:0000256" key="7">
    <source>
        <dbReference type="HAMAP-Rule" id="MF_01007"/>
    </source>
</evidence>
<dbReference type="Pfam" id="PF01795">
    <property type="entry name" value="Methyltransf_5"/>
    <property type="match status" value="1"/>
</dbReference>
<dbReference type="InterPro" id="IPR029063">
    <property type="entry name" value="SAM-dependent_MTases_sf"/>
</dbReference>
<dbReference type="GO" id="GO:0005737">
    <property type="term" value="C:cytoplasm"/>
    <property type="evidence" value="ECO:0007669"/>
    <property type="project" value="UniProtKB-SubCell"/>
</dbReference>
<comment type="catalytic activity">
    <reaction evidence="7">
        <text>cytidine(1402) in 16S rRNA + S-adenosyl-L-methionine = N(4)-methylcytidine(1402) in 16S rRNA + S-adenosyl-L-homocysteine + H(+)</text>
        <dbReference type="Rhea" id="RHEA:42928"/>
        <dbReference type="Rhea" id="RHEA-COMP:10286"/>
        <dbReference type="Rhea" id="RHEA-COMP:10287"/>
        <dbReference type="ChEBI" id="CHEBI:15378"/>
        <dbReference type="ChEBI" id="CHEBI:57856"/>
        <dbReference type="ChEBI" id="CHEBI:59789"/>
        <dbReference type="ChEBI" id="CHEBI:74506"/>
        <dbReference type="ChEBI" id="CHEBI:82748"/>
        <dbReference type="EC" id="2.1.1.199"/>
    </reaction>
</comment>
<dbReference type="NCBIfam" id="TIGR00006">
    <property type="entry name" value="16S rRNA (cytosine(1402)-N(4))-methyltransferase RsmH"/>
    <property type="match status" value="1"/>
</dbReference>